<evidence type="ECO:0000256" key="8">
    <source>
        <dbReference type="ARBA" id="ARBA00022598"/>
    </source>
</evidence>
<name>A0A1E8CFF8_9GAMM</name>
<evidence type="ECO:0000256" key="2">
    <source>
        <dbReference type="ARBA" id="ARBA00003921"/>
    </source>
</evidence>
<keyword evidence="10 21" id="KW-0547">Nucleotide-binding</keyword>
<dbReference type="PANTHER" id="PTHR23132">
    <property type="entry name" value="D-ALANINE--D-ALANINE LIGASE"/>
    <property type="match status" value="1"/>
</dbReference>
<evidence type="ECO:0000259" key="22">
    <source>
        <dbReference type="PROSITE" id="PS50975"/>
    </source>
</evidence>
<keyword evidence="16 18" id="KW-0961">Cell wall biogenesis/degradation</keyword>
<dbReference type="STRING" id="1524254.PHACT_14915"/>
<dbReference type="GO" id="GO:0046872">
    <property type="term" value="F:metal ion binding"/>
    <property type="evidence" value="ECO:0007669"/>
    <property type="project" value="UniProtKB-KW"/>
</dbReference>
<evidence type="ECO:0000256" key="9">
    <source>
        <dbReference type="ARBA" id="ARBA00022723"/>
    </source>
</evidence>
<sequence>MSIVSMTEESIKALGRVAVLLGGDSAEREISLLSGQAVLTALQSRGVNAIAIDVSPDIAERLRSEKVDRVFNILHGRGGEDGKLQGLLEMMHIPYTGSGVLASALAMDKVKTKQLWAASGLPTPRFSVLHDNSDWQGLIEELGEVVVKPAHEGSSIGMSMAADASALRHAYEKASQYDTAVIAEQRIRGAEFTVPVIHGESFPAIQLSTSHEFYDYDAKYLAQDTNYLCPAPLTPEKTTELAELCLQAFSNLGAEGWGRVDVMQDQQGRFWLLELNTVPGMTDHSLVPLSAASRGMDFPELVLHIISGGAVSGTP</sequence>
<evidence type="ECO:0000256" key="15">
    <source>
        <dbReference type="ARBA" id="ARBA00023211"/>
    </source>
</evidence>
<feature type="active site" evidence="19">
    <location>
        <position position="154"/>
    </location>
</feature>
<dbReference type="PANTHER" id="PTHR23132:SF23">
    <property type="entry name" value="D-ALANINE--D-ALANINE LIGASE B"/>
    <property type="match status" value="1"/>
</dbReference>
<dbReference type="InterPro" id="IPR011095">
    <property type="entry name" value="Dala_Dala_lig_C"/>
</dbReference>
<keyword evidence="11 21" id="KW-0067">ATP-binding</keyword>
<comment type="function">
    <text evidence="2 18">Cell wall formation.</text>
</comment>
<keyword evidence="8 18" id="KW-0436">Ligase</keyword>
<evidence type="ECO:0000313" key="24">
    <source>
        <dbReference type="Proteomes" id="UP000175669"/>
    </source>
</evidence>
<reference evidence="24" key="1">
    <citation type="submission" date="2016-07" db="EMBL/GenBank/DDBJ databases">
        <authorList>
            <person name="Florea S."/>
            <person name="Webb J.S."/>
            <person name="Jaromczyk J."/>
            <person name="Schardl C.L."/>
        </authorList>
    </citation>
    <scope>NUCLEOTIDE SEQUENCE [LARGE SCALE GENOMIC DNA]</scope>
    <source>
        <strain evidence="24">KCTC 42131</strain>
    </source>
</reference>
<dbReference type="InterPro" id="IPR011127">
    <property type="entry name" value="Dala_Dala_lig_N"/>
</dbReference>
<evidence type="ECO:0000313" key="23">
    <source>
        <dbReference type="EMBL" id="OFE11139.1"/>
    </source>
</evidence>
<feature type="active site" evidence="19">
    <location>
        <position position="27"/>
    </location>
</feature>
<dbReference type="FunFam" id="3.30.470.20:FF:000008">
    <property type="entry name" value="D-alanine--D-alanine ligase"/>
    <property type="match status" value="1"/>
</dbReference>
<dbReference type="Gene3D" id="3.40.50.20">
    <property type="match status" value="1"/>
</dbReference>
<comment type="similarity">
    <text evidence="5 18">Belongs to the D-alanine--D-alanine ligase family.</text>
</comment>
<evidence type="ECO:0000256" key="12">
    <source>
        <dbReference type="ARBA" id="ARBA00022842"/>
    </source>
</evidence>
<comment type="cofactor">
    <cofactor evidence="1">
        <name>Mn(2+)</name>
        <dbReference type="ChEBI" id="CHEBI:29035"/>
    </cofactor>
</comment>
<evidence type="ECO:0000256" key="14">
    <source>
        <dbReference type="ARBA" id="ARBA00022984"/>
    </source>
</evidence>
<keyword evidence="12 20" id="KW-0460">Magnesium</keyword>
<dbReference type="Gene3D" id="3.30.1490.20">
    <property type="entry name" value="ATP-grasp fold, A domain"/>
    <property type="match status" value="1"/>
</dbReference>
<evidence type="ECO:0000256" key="13">
    <source>
        <dbReference type="ARBA" id="ARBA00022960"/>
    </source>
</evidence>
<feature type="binding site" evidence="20">
    <location>
        <position position="274"/>
    </location>
    <ligand>
        <name>Mg(2+)</name>
        <dbReference type="ChEBI" id="CHEBI:18420"/>
        <label>1</label>
    </ligand>
</feature>
<gene>
    <name evidence="18" type="primary">ddl</name>
    <name evidence="23" type="ORF">PHACT_14915</name>
</gene>
<keyword evidence="14 18" id="KW-0573">Peptidoglycan synthesis</keyword>
<evidence type="ECO:0000256" key="19">
    <source>
        <dbReference type="PIRSR" id="PIRSR039102-1"/>
    </source>
</evidence>
<dbReference type="InterPro" id="IPR016185">
    <property type="entry name" value="PreATP-grasp_dom_sf"/>
</dbReference>
<comment type="caution">
    <text evidence="23">The sequence shown here is derived from an EMBL/GenBank/DDBJ whole genome shotgun (WGS) entry which is preliminary data.</text>
</comment>
<keyword evidence="13 18" id="KW-0133">Cell shape</keyword>
<dbReference type="GO" id="GO:0008716">
    <property type="term" value="F:D-alanine-D-alanine ligase activity"/>
    <property type="evidence" value="ECO:0007669"/>
    <property type="project" value="UniProtKB-UniRule"/>
</dbReference>
<dbReference type="InterPro" id="IPR013815">
    <property type="entry name" value="ATP_grasp_subdomain_1"/>
</dbReference>
<dbReference type="Pfam" id="PF07478">
    <property type="entry name" value="Dala_Dala_lig_C"/>
    <property type="match status" value="1"/>
</dbReference>
<dbReference type="GO" id="GO:0005524">
    <property type="term" value="F:ATP binding"/>
    <property type="evidence" value="ECO:0007669"/>
    <property type="project" value="UniProtKB-UniRule"/>
</dbReference>
<dbReference type="InterPro" id="IPR000291">
    <property type="entry name" value="D-Ala_lig_Van_CS"/>
</dbReference>
<dbReference type="InterPro" id="IPR005905">
    <property type="entry name" value="D_ala_D_ala"/>
</dbReference>
<evidence type="ECO:0000256" key="17">
    <source>
        <dbReference type="ARBA" id="ARBA00047614"/>
    </source>
</evidence>
<evidence type="ECO:0000256" key="5">
    <source>
        <dbReference type="ARBA" id="ARBA00010871"/>
    </source>
</evidence>
<keyword evidence="7 18" id="KW-0963">Cytoplasm</keyword>
<evidence type="ECO:0000256" key="3">
    <source>
        <dbReference type="ARBA" id="ARBA00004496"/>
    </source>
</evidence>
<dbReference type="SUPFAM" id="SSF52440">
    <property type="entry name" value="PreATP-grasp domain"/>
    <property type="match status" value="1"/>
</dbReference>
<comment type="subcellular location">
    <subcellularLocation>
        <location evidence="3 18">Cytoplasm</location>
    </subcellularLocation>
</comment>
<dbReference type="PROSITE" id="PS00844">
    <property type="entry name" value="DALA_DALA_LIGASE_2"/>
    <property type="match status" value="1"/>
</dbReference>
<evidence type="ECO:0000256" key="18">
    <source>
        <dbReference type="HAMAP-Rule" id="MF_00047"/>
    </source>
</evidence>
<dbReference type="Proteomes" id="UP000175669">
    <property type="component" value="Unassembled WGS sequence"/>
</dbReference>
<evidence type="ECO:0000256" key="21">
    <source>
        <dbReference type="PROSITE-ProRule" id="PRU00409"/>
    </source>
</evidence>
<evidence type="ECO:0000256" key="16">
    <source>
        <dbReference type="ARBA" id="ARBA00023316"/>
    </source>
</evidence>
<evidence type="ECO:0000256" key="10">
    <source>
        <dbReference type="ARBA" id="ARBA00022741"/>
    </source>
</evidence>
<dbReference type="UniPathway" id="UPA00219"/>
<comment type="cofactor">
    <cofactor evidence="20">
        <name>Mg(2+)</name>
        <dbReference type="ChEBI" id="CHEBI:18420"/>
    </cofactor>
    <cofactor evidence="20">
        <name>Mn(2+)</name>
        <dbReference type="ChEBI" id="CHEBI:29035"/>
    </cofactor>
    <text evidence="20">Binds 2 magnesium or manganese ions per subunit.</text>
</comment>
<dbReference type="PROSITE" id="PS50975">
    <property type="entry name" value="ATP_GRASP"/>
    <property type="match status" value="1"/>
</dbReference>
<dbReference type="HAMAP" id="MF_00047">
    <property type="entry name" value="Dala_Dala_lig"/>
    <property type="match status" value="1"/>
</dbReference>
<keyword evidence="24" id="KW-1185">Reference proteome</keyword>
<dbReference type="GO" id="GO:0071555">
    <property type="term" value="P:cell wall organization"/>
    <property type="evidence" value="ECO:0007669"/>
    <property type="project" value="UniProtKB-KW"/>
</dbReference>
<dbReference type="AlphaFoldDB" id="A0A1E8CFF8"/>
<feature type="binding site" evidence="20">
    <location>
        <position position="274"/>
    </location>
    <ligand>
        <name>Mg(2+)</name>
        <dbReference type="ChEBI" id="CHEBI:18420"/>
        <label>2</label>
    </ligand>
</feature>
<dbReference type="NCBIfam" id="NF002378">
    <property type="entry name" value="PRK01372.1"/>
    <property type="match status" value="1"/>
</dbReference>
<dbReference type="Gene3D" id="3.30.470.20">
    <property type="entry name" value="ATP-grasp fold, B domain"/>
    <property type="match status" value="1"/>
</dbReference>
<evidence type="ECO:0000256" key="4">
    <source>
        <dbReference type="ARBA" id="ARBA00004752"/>
    </source>
</evidence>
<dbReference type="SUPFAM" id="SSF56059">
    <property type="entry name" value="Glutathione synthetase ATP-binding domain-like"/>
    <property type="match status" value="1"/>
</dbReference>
<keyword evidence="9 20" id="KW-0479">Metal-binding</keyword>
<accession>A0A1E8CFF8</accession>
<feature type="domain" description="ATP-grasp" evidence="22">
    <location>
        <begin position="113"/>
        <end position="307"/>
    </location>
</feature>
<organism evidence="23 24">
    <name type="scientific">Pseudohongiella acticola</name>
    <dbReference type="NCBI Taxonomy" id="1524254"/>
    <lineage>
        <taxon>Bacteria</taxon>
        <taxon>Pseudomonadati</taxon>
        <taxon>Pseudomonadota</taxon>
        <taxon>Gammaproteobacteria</taxon>
        <taxon>Pseudomonadales</taxon>
        <taxon>Pseudohongiellaceae</taxon>
        <taxon>Pseudohongiella</taxon>
    </lineage>
</organism>
<comment type="pathway">
    <text evidence="4 18">Cell wall biogenesis; peptidoglycan biosynthesis.</text>
</comment>
<dbReference type="NCBIfam" id="TIGR01205">
    <property type="entry name" value="D_ala_D_alaTIGR"/>
    <property type="match status" value="1"/>
</dbReference>
<dbReference type="OrthoDB" id="9813261at2"/>
<dbReference type="InterPro" id="IPR011761">
    <property type="entry name" value="ATP-grasp"/>
</dbReference>
<proteinExistence type="inferred from homology"/>
<dbReference type="GO" id="GO:0008360">
    <property type="term" value="P:regulation of cell shape"/>
    <property type="evidence" value="ECO:0007669"/>
    <property type="project" value="UniProtKB-KW"/>
</dbReference>
<dbReference type="EC" id="6.3.2.4" evidence="6 18"/>
<keyword evidence="15 20" id="KW-0464">Manganese</keyword>
<evidence type="ECO:0000256" key="20">
    <source>
        <dbReference type="PIRSR" id="PIRSR039102-3"/>
    </source>
</evidence>
<evidence type="ECO:0000256" key="1">
    <source>
        <dbReference type="ARBA" id="ARBA00001936"/>
    </source>
</evidence>
<protein>
    <recommendedName>
        <fullName evidence="6 18">D-alanine--D-alanine ligase</fullName>
        <ecNumber evidence="6 18">6.3.2.4</ecNumber>
    </recommendedName>
    <alternativeName>
        <fullName evidence="18">D-Ala-D-Ala ligase</fullName>
    </alternativeName>
    <alternativeName>
        <fullName evidence="18">D-alanylalanine synthetase</fullName>
    </alternativeName>
</protein>
<dbReference type="GO" id="GO:0005829">
    <property type="term" value="C:cytosol"/>
    <property type="evidence" value="ECO:0007669"/>
    <property type="project" value="TreeGrafter"/>
</dbReference>
<evidence type="ECO:0000256" key="6">
    <source>
        <dbReference type="ARBA" id="ARBA00012216"/>
    </source>
</evidence>
<feature type="binding site" evidence="20">
    <location>
        <position position="276"/>
    </location>
    <ligand>
        <name>Mg(2+)</name>
        <dbReference type="ChEBI" id="CHEBI:18420"/>
        <label>2</label>
    </ligand>
</feature>
<evidence type="ECO:0000256" key="7">
    <source>
        <dbReference type="ARBA" id="ARBA00022490"/>
    </source>
</evidence>
<dbReference type="EMBL" id="MASR01000003">
    <property type="protein sequence ID" value="OFE11139.1"/>
    <property type="molecule type" value="Genomic_DNA"/>
</dbReference>
<dbReference type="FunFam" id="3.40.50.20:FF:000013">
    <property type="entry name" value="D-alanine--D-alanine ligase"/>
    <property type="match status" value="1"/>
</dbReference>
<evidence type="ECO:0000256" key="11">
    <source>
        <dbReference type="ARBA" id="ARBA00022840"/>
    </source>
</evidence>
<dbReference type="PIRSF" id="PIRSF039102">
    <property type="entry name" value="Ddl/VanB"/>
    <property type="match status" value="1"/>
</dbReference>
<feature type="active site" evidence="19">
    <location>
        <position position="285"/>
    </location>
</feature>
<feature type="binding site" evidence="20">
    <location>
        <position position="261"/>
    </location>
    <ligand>
        <name>Mg(2+)</name>
        <dbReference type="ChEBI" id="CHEBI:18420"/>
        <label>1</label>
    </ligand>
</feature>
<dbReference type="GO" id="GO:0009252">
    <property type="term" value="P:peptidoglycan biosynthetic process"/>
    <property type="evidence" value="ECO:0007669"/>
    <property type="project" value="UniProtKB-UniRule"/>
</dbReference>
<dbReference type="PROSITE" id="PS00843">
    <property type="entry name" value="DALA_DALA_LIGASE_1"/>
    <property type="match status" value="1"/>
</dbReference>
<dbReference type="Pfam" id="PF01820">
    <property type="entry name" value="Dala_Dala_lig_N"/>
    <property type="match status" value="1"/>
</dbReference>
<comment type="catalytic activity">
    <reaction evidence="17 18">
        <text>2 D-alanine + ATP = D-alanyl-D-alanine + ADP + phosphate + H(+)</text>
        <dbReference type="Rhea" id="RHEA:11224"/>
        <dbReference type="ChEBI" id="CHEBI:15378"/>
        <dbReference type="ChEBI" id="CHEBI:30616"/>
        <dbReference type="ChEBI" id="CHEBI:43474"/>
        <dbReference type="ChEBI" id="CHEBI:57416"/>
        <dbReference type="ChEBI" id="CHEBI:57822"/>
        <dbReference type="ChEBI" id="CHEBI:456216"/>
        <dbReference type="EC" id="6.3.2.4"/>
    </reaction>
</comment>